<evidence type="ECO:0000256" key="15">
    <source>
        <dbReference type="ARBA" id="ARBA00049551"/>
    </source>
</evidence>
<sequence>MNILNKLFFEILTNILAISTMIMFMKHPISMGMTILIQVILVAMNLALKYSNPWFSYILFMIMVGGLMVLFMYMTSVASNEKFKFSIKLLMLFFMINLSMNILSLKMKITPTHMLLNKPQMPLTKYLSIPSNIVLITMIIYLLITLIATIKIVNINSGPLRQKF</sequence>
<keyword evidence="10 16" id="KW-1133">Transmembrane helix</keyword>
<gene>
    <name evidence="17" type="primary">nad6</name>
</gene>
<comment type="similarity">
    <text evidence="2">Belongs to the complex I subunit 6 family.</text>
</comment>
<evidence type="ECO:0000256" key="2">
    <source>
        <dbReference type="ARBA" id="ARBA00005698"/>
    </source>
</evidence>
<dbReference type="GO" id="GO:0008137">
    <property type="term" value="F:NADH dehydrogenase (ubiquinone) activity"/>
    <property type="evidence" value="ECO:0007669"/>
    <property type="project" value="UniProtKB-EC"/>
</dbReference>
<dbReference type="PANTHER" id="PTHR11435:SF1">
    <property type="entry name" value="NADH-UBIQUINONE OXIDOREDUCTASE CHAIN 6"/>
    <property type="match status" value="1"/>
</dbReference>
<keyword evidence="7 16" id="KW-0812">Transmembrane</keyword>
<evidence type="ECO:0000256" key="13">
    <source>
        <dbReference type="ARBA" id="ARBA00023136"/>
    </source>
</evidence>
<evidence type="ECO:0000256" key="9">
    <source>
        <dbReference type="ARBA" id="ARBA00022982"/>
    </source>
</evidence>
<evidence type="ECO:0000256" key="6">
    <source>
        <dbReference type="ARBA" id="ARBA00022660"/>
    </source>
</evidence>
<keyword evidence="11" id="KW-0520">NAD</keyword>
<geneLocation type="mitochondrion" evidence="17"/>
<keyword evidence="9" id="KW-0249">Electron transport</keyword>
<keyword evidence="13 16" id="KW-0472">Membrane</keyword>
<dbReference type="EMBL" id="MN535903">
    <property type="protein sequence ID" value="QTJ25271.1"/>
    <property type="molecule type" value="Genomic_DNA"/>
</dbReference>
<evidence type="ECO:0000256" key="12">
    <source>
        <dbReference type="ARBA" id="ARBA00023128"/>
    </source>
</evidence>
<name>A0A8A6NLD9_ORYSU</name>
<evidence type="ECO:0000256" key="1">
    <source>
        <dbReference type="ARBA" id="ARBA00004225"/>
    </source>
</evidence>
<evidence type="ECO:0000256" key="11">
    <source>
        <dbReference type="ARBA" id="ARBA00023027"/>
    </source>
</evidence>
<evidence type="ECO:0000256" key="3">
    <source>
        <dbReference type="ARBA" id="ARBA00012944"/>
    </source>
</evidence>
<keyword evidence="5" id="KW-0813">Transport</keyword>
<dbReference type="AlphaFoldDB" id="A0A8A6NLD9"/>
<comment type="catalytic activity">
    <reaction evidence="15">
        <text>a ubiquinone + NADH + 5 H(+)(in) = a ubiquinol + NAD(+) + 4 H(+)(out)</text>
        <dbReference type="Rhea" id="RHEA:29091"/>
        <dbReference type="Rhea" id="RHEA-COMP:9565"/>
        <dbReference type="Rhea" id="RHEA-COMP:9566"/>
        <dbReference type="ChEBI" id="CHEBI:15378"/>
        <dbReference type="ChEBI" id="CHEBI:16389"/>
        <dbReference type="ChEBI" id="CHEBI:17976"/>
        <dbReference type="ChEBI" id="CHEBI:57540"/>
        <dbReference type="ChEBI" id="CHEBI:57945"/>
        <dbReference type="EC" id="7.1.1.2"/>
    </reaction>
</comment>
<organism evidence="17">
    <name type="scientific">Oryzaephilus surinamensis</name>
    <name type="common">Sawtoothed grain beetle</name>
    <name type="synonym">Dermestes surinamensis</name>
    <dbReference type="NCBI Taxonomy" id="41112"/>
    <lineage>
        <taxon>Eukaryota</taxon>
        <taxon>Metazoa</taxon>
        <taxon>Ecdysozoa</taxon>
        <taxon>Arthropoda</taxon>
        <taxon>Hexapoda</taxon>
        <taxon>Insecta</taxon>
        <taxon>Pterygota</taxon>
        <taxon>Neoptera</taxon>
        <taxon>Endopterygota</taxon>
        <taxon>Coleoptera</taxon>
        <taxon>Polyphaga</taxon>
        <taxon>Cucujiformia</taxon>
        <taxon>Silvanidae</taxon>
        <taxon>Silvaninae</taxon>
        <taxon>Oryzaephilus</taxon>
    </lineage>
</organism>
<evidence type="ECO:0000256" key="7">
    <source>
        <dbReference type="ARBA" id="ARBA00022692"/>
    </source>
</evidence>
<feature type="transmembrane region" description="Helical" evidence="16">
    <location>
        <begin position="54"/>
        <end position="73"/>
    </location>
</feature>
<dbReference type="GO" id="GO:0031966">
    <property type="term" value="C:mitochondrial membrane"/>
    <property type="evidence" value="ECO:0007669"/>
    <property type="project" value="UniProtKB-SubCell"/>
</dbReference>
<protein>
    <recommendedName>
        <fullName evidence="4">NADH-ubiquinone oxidoreductase chain 6</fullName>
        <ecNumber evidence="3">7.1.1.2</ecNumber>
    </recommendedName>
    <alternativeName>
        <fullName evidence="14">NADH dehydrogenase subunit 6</fullName>
    </alternativeName>
</protein>
<evidence type="ECO:0000256" key="5">
    <source>
        <dbReference type="ARBA" id="ARBA00022448"/>
    </source>
</evidence>
<dbReference type="PANTHER" id="PTHR11435">
    <property type="entry name" value="NADH UBIQUINONE OXIDOREDUCTASE SUBUNIT ND6"/>
    <property type="match status" value="1"/>
</dbReference>
<evidence type="ECO:0000256" key="16">
    <source>
        <dbReference type="SAM" id="Phobius"/>
    </source>
</evidence>
<evidence type="ECO:0000256" key="8">
    <source>
        <dbReference type="ARBA" id="ARBA00022967"/>
    </source>
</evidence>
<reference evidence="17" key="1">
    <citation type="journal article" date="2019" name="Mitochondrial DNA Part B Resour">
        <title>Characterization of the complete mitochondrial genome of Oryzaephilus surinamensis Linne (Insecta: Coleoptera: Silvanidae) from Xichuan.</title>
        <authorList>
            <person name="Liang S."/>
            <person name="Bai Y."/>
            <person name="Chen J."/>
            <person name="Ouyang B."/>
        </authorList>
    </citation>
    <scope>NUCLEOTIDE SEQUENCE</scope>
</reference>
<evidence type="ECO:0000256" key="4">
    <source>
        <dbReference type="ARBA" id="ARBA00021095"/>
    </source>
</evidence>
<feature type="transmembrane region" description="Helical" evidence="16">
    <location>
        <begin position="129"/>
        <end position="153"/>
    </location>
</feature>
<keyword evidence="12 17" id="KW-0496">Mitochondrion</keyword>
<feature type="transmembrane region" description="Helical" evidence="16">
    <location>
        <begin position="31"/>
        <end position="48"/>
    </location>
</feature>
<dbReference type="EC" id="7.1.1.2" evidence="3"/>
<feature type="transmembrane region" description="Helical" evidence="16">
    <location>
        <begin position="85"/>
        <end position="109"/>
    </location>
</feature>
<keyword evidence="8" id="KW-1278">Translocase</keyword>
<evidence type="ECO:0000256" key="10">
    <source>
        <dbReference type="ARBA" id="ARBA00022989"/>
    </source>
</evidence>
<keyword evidence="6" id="KW-0679">Respiratory chain</keyword>
<comment type="subcellular location">
    <subcellularLocation>
        <location evidence="1">Mitochondrion membrane</location>
        <topology evidence="1">Multi-pass membrane protein</topology>
    </subcellularLocation>
</comment>
<accession>A0A8A6NLD9</accession>
<feature type="transmembrane region" description="Helical" evidence="16">
    <location>
        <begin position="6"/>
        <end position="24"/>
    </location>
</feature>
<evidence type="ECO:0000313" key="17">
    <source>
        <dbReference type="EMBL" id="QTJ25271.1"/>
    </source>
</evidence>
<evidence type="ECO:0000256" key="14">
    <source>
        <dbReference type="ARBA" id="ARBA00031019"/>
    </source>
</evidence>
<proteinExistence type="inferred from homology"/>
<dbReference type="InterPro" id="IPR050269">
    <property type="entry name" value="ComplexI_Subunit6"/>
</dbReference>